<accession>A0A4U5P9D1</accession>
<dbReference type="PANTHER" id="PTHR22916:SF3">
    <property type="entry name" value="UDP-GLCNAC:BETAGAL BETA-1,3-N-ACETYLGLUCOSAMINYLTRANSFERASE-LIKE PROTEIN 1"/>
    <property type="match status" value="1"/>
</dbReference>
<evidence type="ECO:0000313" key="3">
    <source>
        <dbReference type="Proteomes" id="UP000298663"/>
    </source>
</evidence>
<reference evidence="2 3" key="2">
    <citation type="journal article" date="2019" name="G3 (Bethesda)">
        <title>Hybrid Assembly of the Genome of the Entomopathogenic Nematode Steinernema carpocapsae Identifies the X-Chromosome.</title>
        <authorList>
            <person name="Serra L."/>
            <person name="Macchietto M."/>
            <person name="Macias-Munoz A."/>
            <person name="McGill C.J."/>
            <person name="Rodriguez I.M."/>
            <person name="Rodriguez B."/>
            <person name="Murad R."/>
            <person name="Mortazavi A."/>
        </authorList>
    </citation>
    <scope>NUCLEOTIDE SEQUENCE [LARGE SCALE GENOMIC DNA]</scope>
    <source>
        <strain evidence="2 3">ALL</strain>
    </source>
</reference>
<protein>
    <recommendedName>
        <fullName evidence="1">Glycosyltransferase 2-like domain-containing protein</fullName>
    </recommendedName>
</protein>
<feature type="domain" description="Glycosyltransferase 2-like" evidence="1">
    <location>
        <begin position="12"/>
        <end position="187"/>
    </location>
</feature>
<dbReference type="AlphaFoldDB" id="A0A4U5P9D1"/>
<dbReference type="EMBL" id="AZBU02000002">
    <property type="protein sequence ID" value="TKR92613.1"/>
    <property type="molecule type" value="Genomic_DNA"/>
</dbReference>
<dbReference type="InterPro" id="IPR029044">
    <property type="entry name" value="Nucleotide-diphossugar_trans"/>
</dbReference>
<sequence>MTTKPPCRPTVSAVIPVYNGLPFLDECLESLLNQETSAGLSLEICVYNDGSTDGTHDSILRWKQRCEERSIPFKYGKGDKPGGVGYAKNRAVHLSSGEFLCFCDADDVSFPRRIQMQHDFTVSRMGGDKVLICGSKFVRNDENATTRYTKWANELSDNQLLVQRFTSHGPTVVAPTWFLLRSLYDKVGGFSEDDVVGHPEDLQFFFKALSLGATVIKVPDCLVMYRYHPNCATFSVTENSIWNMRILELQRCVLSKWDRFTIWNAGKQGKKFYKSLSLENRAKVSALCDVDSSKIRHGKYEIYDERERKIVDCVPIISQKDAVPPVIVCVKLDLTDGGFENLLKEKNWTEGVDYFHFS</sequence>
<dbReference type="Proteomes" id="UP000298663">
    <property type="component" value="Unassembled WGS sequence"/>
</dbReference>
<reference evidence="2 3" key="1">
    <citation type="journal article" date="2015" name="Genome Biol.">
        <title>Comparative genomics of Steinernema reveals deeply conserved gene regulatory networks.</title>
        <authorList>
            <person name="Dillman A.R."/>
            <person name="Macchietto M."/>
            <person name="Porter C.F."/>
            <person name="Rogers A."/>
            <person name="Williams B."/>
            <person name="Antoshechkin I."/>
            <person name="Lee M.M."/>
            <person name="Goodwin Z."/>
            <person name="Lu X."/>
            <person name="Lewis E.E."/>
            <person name="Goodrich-Blair H."/>
            <person name="Stock S.P."/>
            <person name="Adams B.J."/>
            <person name="Sternberg P.W."/>
            <person name="Mortazavi A."/>
        </authorList>
    </citation>
    <scope>NUCLEOTIDE SEQUENCE [LARGE SCALE GENOMIC DNA]</scope>
    <source>
        <strain evidence="2 3">ALL</strain>
    </source>
</reference>
<comment type="caution">
    <text evidence="2">The sequence shown here is derived from an EMBL/GenBank/DDBJ whole genome shotgun (WGS) entry which is preliminary data.</text>
</comment>
<evidence type="ECO:0000259" key="1">
    <source>
        <dbReference type="Pfam" id="PF00535"/>
    </source>
</evidence>
<dbReference type="SUPFAM" id="SSF53448">
    <property type="entry name" value="Nucleotide-diphospho-sugar transferases"/>
    <property type="match status" value="1"/>
</dbReference>
<evidence type="ECO:0000313" key="2">
    <source>
        <dbReference type="EMBL" id="TKR92613.1"/>
    </source>
</evidence>
<dbReference type="GO" id="GO:0016758">
    <property type="term" value="F:hexosyltransferase activity"/>
    <property type="evidence" value="ECO:0007669"/>
    <property type="project" value="UniProtKB-ARBA"/>
</dbReference>
<organism evidence="2 3">
    <name type="scientific">Steinernema carpocapsae</name>
    <name type="common">Entomopathogenic nematode</name>
    <dbReference type="NCBI Taxonomy" id="34508"/>
    <lineage>
        <taxon>Eukaryota</taxon>
        <taxon>Metazoa</taxon>
        <taxon>Ecdysozoa</taxon>
        <taxon>Nematoda</taxon>
        <taxon>Chromadorea</taxon>
        <taxon>Rhabditida</taxon>
        <taxon>Tylenchina</taxon>
        <taxon>Panagrolaimomorpha</taxon>
        <taxon>Strongyloidoidea</taxon>
        <taxon>Steinernematidae</taxon>
        <taxon>Steinernema</taxon>
    </lineage>
</organism>
<dbReference type="OrthoDB" id="206708at2759"/>
<proteinExistence type="predicted"/>
<dbReference type="InterPro" id="IPR001173">
    <property type="entry name" value="Glyco_trans_2-like"/>
</dbReference>
<dbReference type="Pfam" id="PF00535">
    <property type="entry name" value="Glycos_transf_2"/>
    <property type="match status" value="1"/>
</dbReference>
<dbReference type="PANTHER" id="PTHR22916">
    <property type="entry name" value="GLYCOSYLTRANSFERASE"/>
    <property type="match status" value="1"/>
</dbReference>
<name>A0A4U5P9D1_STECR</name>
<dbReference type="Gene3D" id="3.90.550.10">
    <property type="entry name" value="Spore Coat Polysaccharide Biosynthesis Protein SpsA, Chain A"/>
    <property type="match status" value="1"/>
</dbReference>
<gene>
    <name evidence="2" type="ORF">L596_007235</name>
</gene>
<keyword evidence="3" id="KW-1185">Reference proteome</keyword>
<dbReference type="STRING" id="34508.A0A4U5P9D1"/>